<dbReference type="AlphaFoldDB" id="A0A135I0S2"/>
<dbReference type="Proteomes" id="UP000070107">
    <property type="component" value="Unassembled WGS sequence"/>
</dbReference>
<proteinExistence type="predicted"/>
<dbReference type="Gene3D" id="3.40.50.720">
    <property type="entry name" value="NAD(P)-binding Rossmann-like Domain"/>
    <property type="match status" value="2"/>
</dbReference>
<reference evidence="4 5" key="1">
    <citation type="submission" date="2015-11" db="EMBL/GenBank/DDBJ databases">
        <title>Draft genome sequence of Paramesorhizobium deserti A-3-E, a strain highly resistant to diverse beta-lactam antibiotics.</title>
        <authorList>
            <person name="Lv R."/>
            <person name="Yang X."/>
            <person name="Fang N."/>
            <person name="Guo J."/>
            <person name="Luo X."/>
            <person name="Peng F."/>
            <person name="Yang R."/>
            <person name="Cui Y."/>
            <person name="Fang C."/>
            <person name="Song Y."/>
        </authorList>
    </citation>
    <scope>NUCLEOTIDE SEQUENCE [LARGE SCALE GENOMIC DNA]</scope>
    <source>
        <strain evidence="4 5">A-3-E</strain>
    </source>
</reference>
<keyword evidence="2" id="KW-0520">NAD</keyword>
<dbReference type="GO" id="GO:0016491">
    <property type="term" value="F:oxidoreductase activity"/>
    <property type="evidence" value="ECO:0007669"/>
    <property type="project" value="UniProtKB-KW"/>
</dbReference>
<dbReference type="PANTHER" id="PTHR43333">
    <property type="entry name" value="2-HACID_DH_C DOMAIN-CONTAINING PROTEIN"/>
    <property type="match status" value="1"/>
</dbReference>
<keyword evidence="1" id="KW-0560">Oxidoreductase</keyword>
<dbReference type="SUPFAM" id="SSF52283">
    <property type="entry name" value="Formate/glycerate dehydrogenase catalytic domain-like"/>
    <property type="match status" value="1"/>
</dbReference>
<keyword evidence="4" id="KW-0670">Pyruvate</keyword>
<accession>A0A135I0S2</accession>
<evidence type="ECO:0000313" key="4">
    <source>
        <dbReference type="EMBL" id="KXF79023.1"/>
    </source>
</evidence>
<dbReference type="EMBL" id="LNTU01000001">
    <property type="protein sequence ID" value="KXF79023.1"/>
    <property type="molecule type" value="Genomic_DNA"/>
</dbReference>
<sequence>MTDMGKGSDKGRILLSVTDWDPEVWRAEFAKAAPDRPIVLAPDHPGDETIRYALVWKQKPGSLANLPNLKAIFSLGAGVDHIFHDPHIPDVPIVRIVSDDLSMRMSEYVVWQVLDHHRLGPRYRRQQQARIWHEDRRQPAANEVTVGILGLGVLGRDAAEKLLALGFRVTGWSRRPHQMEGVETFHGKEGLGDFLAGADIIVCLLPLTSETKGVLSMSMFARMKQEGPLGAPVLINAGRGGLQNEADILAALDRGLLSAVTLDVFEKEPLPADSPLWTHPKVTVTPHAAASSAPGALVPLIVKQIEAYERGEPLTNLVDRNAQY</sequence>
<gene>
    <name evidence="4" type="ORF">ATN84_04575</name>
</gene>
<organism evidence="4 5">
    <name type="scientific">Paramesorhizobium deserti</name>
    <dbReference type="NCBI Taxonomy" id="1494590"/>
    <lineage>
        <taxon>Bacteria</taxon>
        <taxon>Pseudomonadati</taxon>
        <taxon>Pseudomonadota</taxon>
        <taxon>Alphaproteobacteria</taxon>
        <taxon>Hyphomicrobiales</taxon>
        <taxon>Phyllobacteriaceae</taxon>
        <taxon>Paramesorhizobium</taxon>
    </lineage>
</organism>
<keyword evidence="5" id="KW-1185">Reference proteome</keyword>
<evidence type="ECO:0000259" key="3">
    <source>
        <dbReference type="Pfam" id="PF02826"/>
    </source>
</evidence>
<evidence type="ECO:0000256" key="2">
    <source>
        <dbReference type="ARBA" id="ARBA00023027"/>
    </source>
</evidence>
<dbReference type="CDD" id="cd12164">
    <property type="entry name" value="GDH_like_2"/>
    <property type="match status" value="1"/>
</dbReference>
<dbReference type="InterPro" id="IPR006140">
    <property type="entry name" value="D-isomer_DH_NAD-bd"/>
</dbReference>
<dbReference type="RefSeq" id="WP_068880293.1">
    <property type="nucleotide sequence ID" value="NZ_LNTU01000001.1"/>
</dbReference>
<dbReference type="PANTHER" id="PTHR43333:SF1">
    <property type="entry name" value="D-ISOMER SPECIFIC 2-HYDROXYACID DEHYDROGENASE NAD-BINDING DOMAIN-CONTAINING PROTEIN"/>
    <property type="match status" value="1"/>
</dbReference>
<comment type="caution">
    <text evidence="4">The sequence shown here is derived from an EMBL/GenBank/DDBJ whole genome shotgun (WGS) entry which is preliminary data.</text>
</comment>
<protein>
    <submittedName>
        <fullName evidence="4">Glyoxylate/hydroxypyruvate reductase A</fullName>
    </submittedName>
</protein>
<evidence type="ECO:0000256" key="1">
    <source>
        <dbReference type="ARBA" id="ARBA00023002"/>
    </source>
</evidence>
<dbReference type="SUPFAM" id="SSF51735">
    <property type="entry name" value="NAD(P)-binding Rossmann-fold domains"/>
    <property type="match status" value="1"/>
</dbReference>
<dbReference type="InterPro" id="IPR036291">
    <property type="entry name" value="NAD(P)-bd_dom_sf"/>
</dbReference>
<name>A0A135I0S2_9HYPH</name>
<dbReference type="STRING" id="1494590.ATN84_04575"/>
<evidence type="ECO:0000313" key="5">
    <source>
        <dbReference type="Proteomes" id="UP000070107"/>
    </source>
</evidence>
<feature type="domain" description="D-isomer specific 2-hydroxyacid dehydrogenase NAD-binding" evidence="3">
    <location>
        <begin position="111"/>
        <end position="289"/>
    </location>
</feature>
<dbReference type="GO" id="GO:0051287">
    <property type="term" value="F:NAD binding"/>
    <property type="evidence" value="ECO:0007669"/>
    <property type="project" value="InterPro"/>
</dbReference>
<dbReference type="Pfam" id="PF02826">
    <property type="entry name" value="2-Hacid_dh_C"/>
    <property type="match status" value="1"/>
</dbReference>